<keyword evidence="3" id="KW-0964">Secreted</keyword>
<dbReference type="CDD" id="cd13756">
    <property type="entry name" value="TGF_beta_BMPs_GDFs"/>
    <property type="match status" value="1"/>
</dbReference>
<proteinExistence type="inferred from homology"/>
<dbReference type="AlphaFoldDB" id="A0A8W8NAQ8"/>
<organism evidence="6 7">
    <name type="scientific">Magallana gigas</name>
    <name type="common">Pacific oyster</name>
    <name type="synonym">Crassostrea gigas</name>
    <dbReference type="NCBI Taxonomy" id="29159"/>
    <lineage>
        <taxon>Eukaryota</taxon>
        <taxon>Metazoa</taxon>
        <taxon>Spiralia</taxon>
        <taxon>Lophotrochozoa</taxon>
        <taxon>Mollusca</taxon>
        <taxon>Bivalvia</taxon>
        <taxon>Autobranchia</taxon>
        <taxon>Pteriomorphia</taxon>
        <taxon>Ostreida</taxon>
        <taxon>Ostreoidea</taxon>
        <taxon>Ostreidae</taxon>
        <taxon>Magallana</taxon>
    </lineage>
</organism>
<feature type="domain" description="TGF-beta family profile" evidence="5">
    <location>
        <begin position="156"/>
        <end position="299"/>
    </location>
</feature>
<dbReference type="SMART" id="SM00204">
    <property type="entry name" value="TGFB"/>
    <property type="match status" value="1"/>
</dbReference>
<dbReference type="EnsemblMetazoa" id="G538.3">
    <property type="protein sequence ID" value="G538.3:cds"/>
    <property type="gene ID" value="G538"/>
</dbReference>
<dbReference type="InterPro" id="IPR029034">
    <property type="entry name" value="Cystine-knot_cytokine"/>
</dbReference>
<dbReference type="EnsemblMetazoa" id="G538.5">
    <property type="protein sequence ID" value="G538.5:cds"/>
    <property type="gene ID" value="G538"/>
</dbReference>
<dbReference type="PANTHER" id="PTHR11848">
    <property type="entry name" value="TGF-BETA FAMILY"/>
    <property type="match status" value="1"/>
</dbReference>
<dbReference type="InterPro" id="IPR015615">
    <property type="entry name" value="TGF-beta-rel"/>
</dbReference>
<evidence type="ECO:0000256" key="4">
    <source>
        <dbReference type="RuleBase" id="RU000354"/>
    </source>
</evidence>
<dbReference type="GO" id="GO:0005125">
    <property type="term" value="F:cytokine activity"/>
    <property type="evidence" value="ECO:0007669"/>
    <property type="project" value="TreeGrafter"/>
</dbReference>
<dbReference type="Gene3D" id="2.10.90.10">
    <property type="entry name" value="Cystine-knot cytokines"/>
    <property type="match status" value="1"/>
</dbReference>
<evidence type="ECO:0000256" key="3">
    <source>
        <dbReference type="ARBA" id="ARBA00022525"/>
    </source>
</evidence>
<dbReference type="SUPFAM" id="SSF57501">
    <property type="entry name" value="Cystine-knot cytokines"/>
    <property type="match status" value="1"/>
</dbReference>
<keyword evidence="7" id="KW-1185">Reference proteome</keyword>
<protein>
    <recommendedName>
        <fullName evidence="5">TGF-beta family profile domain-containing protein</fullName>
    </recommendedName>
</protein>
<dbReference type="GO" id="GO:0008083">
    <property type="term" value="F:growth factor activity"/>
    <property type="evidence" value="ECO:0007669"/>
    <property type="project" value="UniProtKB-KW"/>
</dbReference>
<evidence type="ECO:0000313" key="7">
    <source>
        <dbReference type="Proteomes" id="UP000005408"/>
    </source>
</evidence>
<evidence type="ECO:0000256" key="2">
    <source>
        <dbReference type="ARBA" id="ARBA00006656"/>
    </source>
</evidence>
<comment type="similarity">
    <text evidence="2 4">Belongs to the TGF-beta family.</text>
</comment>
<dbReference type="InterPro" id="IPR001839">
    <property type="entry name" value="TGF-b_C"/>
</dbReference>
<dbReference type="OrthoDB" id="6097978at2759"/>
<evidence type="ECO:0000256" key="1">
    <source>
        <dbReference type="ARBA" id="ARBA00004613"/>
    </source>
</evidence>
<sequence length="304" mass="34768">MVTPSTKDIPVSEQKLLRNFMDALDRLDHDKYSDISFHSIENVNGEYAFDISELLADHDVTGVDLIWTPSINNSCRFVLAGNDIIGLHGRRINSFVLFDFDHLLAMERSSKLIKIRLLPTPTCPLENKPTNSFLVIYRNLLKGPVLQKLQELRILRIKRDSKPLQPVGTKYINNLKREVKSNTKDPGCHLVPWTVDFIRLQWNTFIVAPVIYEANACQRTRAQCKQTEICSLHSRSKKPSNYEVMRHIYSAQLGVSPPGNSSCKPSKYGSLTMMLYDRDHNLYEIRIVPNMRVLECECSTCSLG</sequence>
<dbReference type="Pfam" id="PF00019">
    <property type="entry name" value="TGF_beta"/>
    <property type="match status" value="1"/>
</dbReference>
<evidence type="ECO:0000259" key="5">
    <source>
        <dbReference type="PROSITE" id="PS51362"/>
    </source>
</evidence>
<dbReference type="EnsemblMetazoa" id="G538.2">
    <property type="protein sequence ID" value="G538.2:cds"/>
    <property type="gene ID" value="G538"/>
</dbReference>
<reference evidence="6" key="1">
    <citation type="submission" date="2022-08" db="UniProtKB">
        <authorList>
            <consortium name="EnsemblMetazoa"/>
        </authorList>
    </citation>
    <scope>IDENTIFICATION</scope>
    <source>
        <strain evidence="6">05x7-T-G4-1.051#20</strain>
    </source>
</reference>
<keyword evidence="4" id="KW-0339">Growth factor</keyword>
<accession>A0A8W8NAQ8</accession>
<name>A0A8W8NAQ8_MAGGI</name>
<dbReference type="PROSITE" id="PS51362">
    <property type="entry name" value="TGF_BETA_2"/>
    <property type="match status" value="1"/>
</dbReference>
<dbReference type="EnsemblMetazoa" id="G538.1">
    <property type="protein sequence ID" value="G538.1:cds"/>
    <property type="gene ID" value="G538"/>
</dbReference>
<dbReference type="GO" id="GO:0005615">
    <property type="term" value="C:extracellular space"/>
    <property type="evidence" value="ECO:0007669"/>
    <property type="project" value="TreeGrafter"/>
</dbReference>
<dbReference type="EnsemblMetazoa" id="G538.4">
    <property type="protein sequence ID" value="G538.4:cds"/>
    <property type="gene ID" value="G538"/>
</dbReference>
<evidence type="ECO:0000313" key="6">
    <source>
        <dbReference type="EnsemblMetazoa" id="G538.4:cds"/>
    </source>
</evidence>
<comment type="subcellular location">
    <subcellularLocation>
        <location evidence="1">Secreted</location>
    </subcellularLocation>
</comment>
<dbReference type="Proteomes" id="UP000005408">
    <property type="component" value="Unassembled WGS sequence"/>
</dbReference>